<evidence type="ECO:0000313" key="3">
    <source>
        <dbReference type="Proteomes" id="UP000194546"/>
    </source>
</evidence>
<reference evidence="1 4" key="2">
    <citation type="submission" date="2017-03" db="EMBL/GenBank/DDBJ databases">
        <title>Genome analysis of strain PAMC 26577.</title>
        <authorList>
            <person name="Oh H.-M."/>
            <person name="Yang J.-A."/>
        </authorList>
    </citation>
    <scope>NUCLEOTIDE SEQUENCE [LARGE SCALE GENOMIC DNA]</scope>
    <source>
        <strain evidence="1 4">PAMC 26577</strain>
    </source>
</reference>
<comment type="caution">
    <text evidence="2">The sequence shown here is derived from an EMBL/GenBank/DDBJ whole genome shotgun (WGS) entry which is preliminary data.</text>
</comment>
<name>A0A242MX82_CABSO</name>
<dbReference type="EMBL" id="NBTY01000066">
    <property type="protein sequence ID" value="OTP75995.1"/>
    <property type="molecule type" value="Genomic_DNA"/>
</dbReference>
<reference evidence="2 3" key="1">
    <citation type="submission" date="2017-03" db="EMBL/GenBank/DDBJ databases">
        <title>Genome analysis of strain PAMC 26510.</title>
        <authorList>
            <person name="Oh H.-M."/>
            <person name="Yang J.-A."/>
        </authorList>
    </citation>
    <scope>NUCLEOTIDE SEQUENCE [LARGE SCALE GENOMIC DNA]</scope>
    <source>
        <strain evidence="2 3">PAMC 26510</strain>
    </source>
</reference>
<organism evidence="2 3">
    <name type="scientific">Caballeronia sordidicola</name>
    <name type="common">Burkholderia sordidicola</name>
    <dbReference type="NCBI Taxonomy" id="196367"/>
    <lineage>
        <taxon>Bacteria</taxon>
        <taxon>Pseudomonadati</taxon>
        <taxon>Pseudomonadota</taxon>
        <taxon>Betaproteobacteria</taxon>
        <taxon>Burkholderiales</taxon>
        <taxon>Burkholderiaceae</taxon>
        <taxon>Caballeronia</taxon>
    </lineage>
</organism>
<dbReference type="Proteomes" id="UP000195221">
    <property type="component" value="Unassembled WGS sequence"/>
</dbReference>
<evidence type="ECO:0000313" key="1">
    <source>
        <dbReference type="EMBL" id="OTP71481.1"/>
    </source>
</evidence>
<evidence type="ECO:0000313" key="4">
    <source>
        <dbReference type="Proteomes" id="UP000195221"/>
    </source>
</evidence>
<proteinExistence type="predicted"/>
<dbReference type="AlphaFoldDB" id="A0A242MX82"/>
<evidence type="ECO:0000313" key="2">
    <source>
        <dbReference type="EMBL" id="OTP75995.1"/>
    </source>
</evidence>
<accession>A0A242MX82</accession>
<sequence>MQHVSSRRFADSIAGARTLTRFTINAAKEVVSRAACLDPRIADAV</sequence>
<protein>
    <submittedName>
        <fullName evidence="2">Uncharacterized protein</fullName>
    </submittedName>
</protein>
<dbReference type="EMBL" id="NBTZ01000101">
    <property type="protein sequence ID" value="OTP71481.1"/>
    <property type="molecule type" value="Genomic_DNA"/>
</dbReference>
<dbReference type="Proteomes" id="UP000194546">
    <property type="component" value="Unassembled WGS sequence"/>
</dbReference>
<gene>
    <name evidence="2" type="ORF">PAMC26510_12695</name>
    <name evidence="1" type="ORF">PAMC26577_23810</name>
</gene>